<dbReference type="RefSeq" id="WP_171834050.1">
    <property type="nucleotide sequence ID" value="NZ_CP053708.1"/>
</dbReference>
<dbReference type="Pfam" id="PF04977">
    <property type="entry name" value="DivIC"/>
    <property type="match status" value="1"/>
</dbReference>
<evidence type="ECO:0000313" key="1">
    <source>
        <dbReference type="EMBL" id="QKE90269.1"/>
    </source>
</evidence>
<dbReference type="AlphaFoldDB" id="A0A6M8HP85"/>
<name>A0A6M8HP85_9PROT</name>
<dbReference type="InterPro" id="IPR007060">
    <property type="entry name" value="FtsL/DivIC"/>
</dbReference>
<keyword evidence="2" id="KW-1185">Reference proteome</keyword>
<dbReference type="Proteomes" id="UP000500767">
    <property type="component" value="Chromosome"/>
</dbReference>
<proteinExistence type="predicted"/>
<protein>
    <submittedName>
        <fullName evidence="1">Septum formation initiator family protein</fullName>
    </submittedName>
</protein>
<dbReference type="EMBL" id="CP053708">
    <property type="protein sequence ID" value="QKE90269.1"/>
    <property type="molecule type" value="Genomic_DNA"/>
</dbReference>
<gene>
    <name evidence="1" type="ORF">HN018_09650</name>
</gene>
<accession>A0A6M8HP85</accession>
<reference evidence="1 2" key="1">
    <citation type="journal article" date="2014" name="World J. Microbiol. Biotechnol.">
        <title>Biodiversity and physiological characteristics of Antarctic and Arctic lichens-associated bacteria.</title>
        <authorList>
            <person name="Lee Y.M."/>
            <person name="Kim E.H."/>
            <person name="Lee H.K."/>
            <person name="Hong S.G."/>
        </authorList>
    </citation>
    <scope>NUCLEOTIDE SEQUENCE [LARGE SCALE GENOMIC DNA]</scope>
    <source>
        <strain evidence="1 2">PAMC 26569</strain>
    </source>
</reference>
<organism evidence="1 2">
    <name type="scientific">Lichenicola cladoniae</name>
    <dbReference type="NCBI Taxonomy" id="1484109"/>
    <lineage>
        <taxon>Bacteria</taxon>
        <taxon>Pseudomonadati</taxon>
        <taxon>Pseudomonadota</taxon>
        <taxon>Alphaproteobacteria</taxon>
        <taxon>Acetobacterales</taxon>
        <taxon>Acetobacteraceae</taxon>
        <taxon>Lichenicola</taxon>
    </lineage>
</organism>
<dbReference type="KEGG" id="lck:HN018_09650"/>
<sequence length="108" mass="12111">MSFGRAVKRKVRATLPPLLFLSLVGYFGWNATQGDHGLRTYRAQLQLLQQANESQAAAQYERAAWTQRVSGLRDKGLDADTLDERARAMLNLAEPNDIVVPYGSNKLY</sequence>
<evidence type="ECO:0000313" key="2">
    <source>
        <dbReference type="Proteomes" id="UP000500767"/>
    </source>
</evidence>